<keyword evidence="3 6" id="KW-1133">Transmembrane helix</keyword>
<evidence type="ECO:0000259" key="7">
    <source>
        <dbReference type="Pfam" id="PF06664"/>
    </source>
</evidence>
<name>L7FL27_ENTIV</name>
<feature type="compositionally biased region" description="Basic and acidic residues" evidence="5">
    <location>
        <begin position="498"/>
        <end position="510"/>
    </location>
</feature>
<comment type="subcellular location">
    <subcellularLocation>
        <location evidence="1">Membrane</location>
        <topology evidence="1">Multi-pass membrane protein</topology>
    </subcellularLocation>
</comment>
<dbReference type="Pfam" id="PF06664">
    <property type="entry name" value="WLS-like_TM"/>
    <property type="match status" value="1"/>
</dbReference>
<dbReference type="VEuPathDB" id="AmoebaDB:EIN_146060"/>
<dbReference type="EMBL" id="KB206843">
    <property type="protein sequence ID" value="ELP87612.1"/>
    <property type="molecule type" value="Genomic_DNA"/>
</dbReference>
<keyword evidence="9" id="KW-1185">Reference proteome</keyword>
<gene>
    <name evidence="8" type="ORF">EIN_146060</name>
</gene>
<feature type="region of interest" description="Disordered" evidence="5">
    <location>
        <begin position="1"/>
        <end position="22"/>
    </location>
</feature>
<proteinExistence type="predicted"/>
<dbReference type="Proteomes" id="UP000014680">
    <property type="component" value="Unassembled WGS sequence"/>
</dbReference>
<dbReference type="OrthoDB" id="28186at2759"/>
<keyword evidence="4 6" id="KW-0472">Membrane</keyword>
<evidence type="ECO:0000256" key="2">
    <source>
        <dbReference type="ARBA" id="ARBA00022692"/>
    </source>
</evidence>
<feature type="domain" description="Wntless-like transmembrane" evidence="7">
    <location>
        <begin position="212"/>
        <end position="451"/>
    </location>
</feature>
<feature type="transmembrane region" description="Helical" evidence="6">
    <location>
        <begin position="221"/>
        <end position="240"/>
    </location>
</feature>
<feature type="transmembrane region" description="Helical" evidence="6">
    <location>
        <begin position="427"/>
        <end position="447"/>
    </location>
</feature>
<organism evidence="8 9">
    <name type="scientific">Entamoeba invadens IP1</name>
    <dbReference type="NCBI Taxonomy" id="370355"/>
    <lineage>
        <taxon>Eukaryota</taxon>
        <taxon>Amoebozoa</taxon>
        <taxon>Evosea</taxon>
        <taxon>Archamoebae</taxon>
        <taxon>Mastigamoebida</taxon>
        <taxon>Entamoebidae</taxon>
        <taxon>Entamoeba</taxon>
    </lineage>
</organism>
<protein>
    <recommendedName>
        <fullName evidence="7">Wntless-like transmembrane domain-containing protein</fullName>
    </recommendedName>
</protein>
<feature type="transmembrane region" description="Helical" evidence="6">
    <location>
        <begin position="283"/>
        <end position="304"/>
    </location>
</feature>
<dbReference type="GO" id="GO:0016020">
    <property type="term" value="C:membrane"/>
    <property type="evidence" value="ECO:0007669"/>
    <property type="project" value="UniProtKB-SubCell"/>
</dbReference>
<feature type="transmembrane region" description="Helical" evidence="6">
    <location>
        <begin position="252"/>
        <end position="271"/>
    </location>
</feature>
<dbReference type="InterPro" id="IPR040416">
    <property type="entry name" value="TMEM181"/>
</dbReference>
<evidence type="ECO:0000256" key="5">
    <source>
        <dbReference type="SAM" id="MobiDB-lite"/>
    </source>
</evidence>
<dbReference type="KEGG" id="eiv:EIN_146060"/>
<dbReference type="RefSeq" id="XP_004254383.1">
    <property type="nucleotide sequence ID" value="XM_004254335.1"/>
</dbReference>
<keyword evidence="2 6" id="KW-0812">Transmembrane</keyword>
<evidence type="ECO:0000256" key="3">
    <source>
        <dbReference type="ARBA" id="ARBA00022989"/>
    </source>
</evidence>
<dbReference type="PANTHER" id="PTHR31918">
    <property type="entry name" value="TRANSMEMBRANE PROTEIN 181"/>
    <property type="match status" value="1"/>
</dbReference>
<reference evidence="8 9" key="1">
    <citation type="submission" date="2012-10" db="EMBL/GenBank/DDBJ databases">
        <authorList>
            <person name="Zafar N."/>
            <person name="Inman J."/>
            <person name="Hall N."/>
            <person name="Lorenzi H."/>
            <person name="Caler E."/>
        </authorList>
    </citation>
    <scope>NUCLEOTIDE SEQUENCE [LARGE SCALE GENOMIC DNA]</scope>
    <source>
        <strain evidence="8 9">IP1</strain>
    </source>
</reference>
<dbReference type="InterPro" id="IPR047843">
    <property type="entry name" value="WLS-like_TM"/>
</dbReference>
<accession>L7FL27</accession>
<feature type="compositionally biased region" description="Polar residues" evidence="5">
    <location>
        <begin position="12"/>
        <end position="22"/>
    </location>
</feature>
<evidence type="ECO:0000313" key="9">
    <source>
        <dbReference type="Proteomes" id="UP000014680"/>
    </source>
</evidence>
<evidence type="ECO:0000313" key="8">
    <source>
        <dbReference type="EMBL" id="ELP87612.1"/>
    </source>
</evidence>
<evidence type="ECO:0000256" key="6">
    <source>
        <dbReference type="SAM" id="Phobius"/>
    </source>
</evidence>
<feature type="transmembrane region" description="Helical" evidence="6">
    <location>
        <begin position="359"/>
        <end position="378"/>
    </location>
</feature>
<dbReference type="OMA" id="FFVNDES"/>
<feature type="transmembrane region" description="Helical" evidence="6">
    <location>
        <begin position="399"/>
        <end position="421"/>
    </location>
</feature>
<dbReference type="AlphaFoldDB" id="L7FL27"/>
<dbReference type="GO" id="GO:0015643">
    <property type="term" value="F:toxic substance binding"/>
    <property type="evidence" value="ECO:0007669"/>
    <property type="project" value="InterPro"/>
</dbReference>
<dbReference type="GeneID" id="14886599"/>
<evidence type="ECO:0000256" key="4">
    <source>
        <dbReference type="ARBA" id="ARBA00023136"/>
    </source>
</evidence>
<feature type="region of interest" description="Disordered" evidence="5">
    <location>
        <begin position="498"/>
        <end position="532"/>
    </location>
</feature>
<dbReference type="PANTHER" id="PTHR31918:SF1">
    <property type="entry name" value="TRANSMEMBRANE PROTEIN 181"/>
    <property type="match status" value="1"/>
</dbReference>
<evidence type="ECO:0000256" key="1">
    <source>
        <dbReference type="ARBA" id="ARBA00004141"/>
    </source>
</evidence>
<sequence>MEEENTPIEMLDQNTPTTEQPQQHKMVMKPLIESISPIALCVIYLVFLVLVGISLGVATVAPPMYVQQDKGVWQCPPNTTVFDSTKCTGYDVEGTSKNATAEIQVGKFSILNRRFKLYGQFKKDVDNYTIGAEISVTINESTLDDGQSQLFNVFNKRPYITCDIGDAYCQPFLIYTDSFTKQDTYAFTVNVKGSSYLEGAGELYFHLDAVSGSYTFFDLCWRFAFIFYSVIVVLAFLITFRKYKLADWIFEVRWTFALLIVLVIQNNPFYSYEYSLNTSAPEFFNISVIVFFYIFFLLYVLIIFEFYKNGKGTKKLVYWIPRILFFLLFFVSVEVTFVYNKIVGVVDPEFNPLHDIPSIVMASVSILFVVLYVFWLLYVVCRSCSEGKKIGKTKRKLRIFGALMLVSMFLFISLLGLSLFFGYQQTISINLTTVSFVNFMCTLLFIVNYPRMAEESQLWSEDRIKFTSLDDPTAYKQLPDNAISEIHFDDDEIYNDPIEKENHKREKEMASDQQHLQTPVVAPYDGSEAIDL</sequence>
<feature type="transmembrane region" description="Helical" evidence="6">
    <location>
        <begin position="35"/>
        <end position="58"/>
    </location>
</feature>
<feature type="transmembrane region" description="Helical" evidence="6">
    <location>
        <begin position="316"/>
        <end position="339"/>
    </location>
</feature>